<dbReference type="EMBL" id="JBHUJB010000042">
    <property type="protein sequence ID" value="MFD2159269.1"/>
    <property type="molecule type" value="Genomic_DNA"/>
</dbReference>
<sequence length="220" mass="23963">MAKRTIISCSRLVVKEILEISILPYMLPVTAVLVIISFLLLLSVVTGGLADGFDLDFDAEVEADGSGGIFDGFLHFVNADKVPTMLVLAFFSVFLWMAGIALTALFNPHYDNWIGIGLLVGGFIVSVLCTRFAVMPFIPLFRYLKQGEDNGVKIEGHRGTVKSIELTEEFGQVEIIGPDGPVLLNAKLTEGSAPLKRGDDVVVIERSEDGKFCFVAHIEI</sequence>
<evidence type="ECO:0000313" key="3">
    <source>
        <dbReference type="EMBL" id="MFD2159269.1"/>
    </source>
</evidence>
<feature type="transmembrane region" description="Helical" evidence="1">
    <location>
        <begin position="85"/>
        <end position="106"/>
    </location>
</feature>
<feature type="domain" description="Inner membrane protein YqiJ N-terminal" evidence="2">
    <location>
        <begin position="32"/>
        <end position="109"/>
    </location>
</feature>
<dbReference type="InterPro" id="IPR048376">
    <property type="entry name" value="YqiJ_N"/>
</dbReference>
<evidence type="ECO:0000256" key="1">
    <source>
        <dbReference type="SAM" id="Phobius"/>
    </source>
</evidence>
<evidence type="ECO:0000313" key="4">
    <source>
        <dbReference type="Proteomes" id="UP001597389"/>
    </source>
</evidence>
<feature type="transmembrane region" description="Helical" evidence="1">
    <location>
        <begin position="112"/>
        <end position="134"/>
    </location>
</feature>
<keyword evidence="1" id="KW-1133">Transmembrane helix</keyword>
<dbReference type="Proteomes" id="UP001597389">
    <property type="component" value="Unassembled WGS sequence"/>
</dbReference>
<gene>
    <name evidence="3" type="ORF">ACFSW8_10200</name>
</gene>
<protein>
    <recommendedName>
        <fullName evidence="2">Inner membrane protein YqiJ N-terminal domain-containing protein</fullName>
    </recommendedName>
</protein>
<keyword evidence="1" id="KW-0812">Transmembrane</keyword>
<dbReference type="Pfam" id="PF21001">
    <property type="entry name" value="YqiJ_N"/>
    <property type="match status" value="1"/>
</dbReference>
<evidence type="ECO:0000259" key="2">
    <source>
        <dbReference type="Pfam" id="PF21001"/>
    </source>
</evidence>
<reference evidence="4" key="1">
    <citation type="journal article" date="2019" name="Int. J. Syst. Evol. Microbiol.">
        <title>The Global Catalogue of Microorganisms (GCM) 10K type strain sequencing project: providing services to taxonomists for standard genome sequencing and annotation.</title>
        <authorList>
            <consortium name="The Broad Institute Genomics Platform"/>
            <consortium name="The Broad Institute Genome Sequencing Center for Infectious Disease"/>
            <person name="Wu L."/>
            <person name="Ma J."/>
        </authorList>
    </citation>
    <scope>NUCLEOTIDE SEQUENCE [LARGE SCALE GENOMIC DNA]</scope>
    <source>
        <strain evidence="4">CCUG 57942</strain>
    </source>
</reference>
<accession>A0ABW4ZBM1</accession>
<feature type="transmembrane region" description="Helical" evidence="1">
    <location>
        <begin position="22"/>
        <end position="45"/>
    </location>
</feature>
<organism evidence="3 4">
    <name type="scientific">Rubritalea tangerina</name>
    <dbReference type="NCBI Taxonomy" id="430798"/>
    <lineage>
        <taxon>Bacteria</taxon>
        <taxon>Pseudomonadati</taxon>
        <taxon>Verrucomicrobiota</taxon>
        <taxon>Verrucomicrobiia</taxon>
        <taxon>Verrucomicrobiales</taxon>
        <taxon>Rubritaleaceae</taxon>
        <taxon>Rubritalea</taxon>
    </lineage>
</organism>
<name>A0ABW4ZBM1_9BACT</name>
<keyword evidence="4" id="KW-1185">Reference proteome</keyword>
<keyword evidence="1" id="KW-0472">Membrane</keyword>
<proteinExistence type="predicted"/>
<comment type="caution">
    <text evidence="3">The sequence shown here is derived from an EMBL/GenBank/DDBJ whole genome shotgun (WGS) entry which is preliminary data.</text>
</comment>
<dbReference type="RefSeq" id="WP_377086820.1">
    <property type="nucleotide sequence ID" value="NZ_JBHSJL010000014.1"/>
</dbReference>